<proteinExistence type="predicted"/>
<feature type="compositionally biased region" description="Basic and acidic residues" evidence="1">
    <location>
        <begin position="255"/>
        <end position="264"/>
    </location>
</feature>
<gene>
    <name evidence="3" type="ORF">AB2U05_23450</name>
</gene>
<reference evidence="3" key="1">
    <citation type="submission" date="2024-07" db="EMBL/GenBank/DDBJ databases">
        <authorList>
            <person name="Yu S.T."/>
        </authorList>
    </citation>
    <scope>NUCLEOTIDE SEQUENCE</scope>
    <source>
        <strain evidence="3">Y1</strain>
    </source>
</reference>
<organism evidence="3">
    <name type="scientific">Streptomyces sp. Y1</name>
    <dbReference type="NCBI Taxonomy" id="3238634"/>
    <lineage>
        <taxon>Bacteria</taxon>
        <taxon>Bacillati</taxon>
        <taxon>Actinomycetota</taxon>
        <taxon>Actinomycetes</taxon>
        <taxon>Kitasatosporales</taxon>
        <taxon>Streptomycetaceae</taxon>
        <taxon>Streptomyces</taxon>
    </lineage>
</organism>
<protein>
    <submittedName>
        <fullName evidence="3">DUF2637 domain-containing protein</fullName>
    </submittedName>
</protein>
<feature type="compositionally biased region" description="Pro residues" evidence="1">
    <location>
        <begin position="183"/>
        <end position="195"/>
    </location>
</feature>
<feature type="region of interest" description="Disordered" evidence="1">
    <location>
        <begin position="1"/>
        <end position="24"/>
    </location>
</feature>
<feature type="transmembrane region" description="Helical" evidence="2">
    <location>
        <begin position="67"/>
        <end position="87"/>
    </location>
</feature>
<accession>A0AB39TPY0</accession>
<feature type="compositionally biased region" description="Acidic residues" evidence="1">
    <location>
        <begin position="196"/>
        <end position="207"/>
    </location>
</feature>
<evidence type="ECO:0000256" key="1">
    <source>
        <dbReference type="SAM" id="MobiDB-lite"/>
    </source>
</evidence>
<keyword evidence="2" id="KW-1133">Transmembrane helix</keyword>
<feature type="compositionally biased region" description="Pro residues" evidence="1">
    <location>
        <begin position="302"/>
        <end position="314"/>
    </location>
</feature>
<keyword evidence="2" id="KW-0472">Membrane</keyword>
<feature type="transmembrane region" description="Helical" evidence="2">
    <location>
        <begin position="99"/>
        <end position="118"/>
    </location>
</feature>
<dbReference type="Pfam" id="PF10935">
    <property type="entry name" value="DUF2637"/>
    <property type="match status" value="1"/>
</dbReference>
<evidence type="ECO:0000313" key="3">
    <source>
        <dbReference type="EMBL" id="XDQ81207.1"/>
    </source>
</evidence>
<sequence length="330" mass="35328">MSTPTHPGNRAPFHNASVKPAPTRFHLPRDGDALTADIVVGVLGVAAFAVSFAHVVQTADRAGQTGWVAYAIAVSVELMALGAVSELRRRKRHGHSARWPRAVLVLGVAMSLAANLAVAQPTPWGYVMAAWPAVAFLAAAGIIESRSTDPQAPAAPSESGEPQDDPAGETDDDDPEAAAHQAPAPPADEPQQPEPAEPDPDERDNDEQPDRPQPPQQRPTQLSVMTELLAAMRADPQWKPDYDALTRTTGYGRSWCEKRVGEARKLHRGRAEPSVSQEATARTDAPKPLNPVRTPRDADDQPVPPTSQPAPNPYKEPAREHHPPHTAAAA</sequence>
<evidence type="ECO:0000256" key="2">
    <source>
        <dbReference type="SAM" id="Phobius"/>
    </source>
</evidence>
<dbReference type="RefSeq" id="WP_052707719.1">
    <property type="nucleotide sequence ID" value="NZ_CP163445.1"/>
</dbReference>
<dbReference type="AlphaFoldDB" id="A0AB39TPY0"/>
<feature type="compositionally biased region" description="Acidic residues" evidence="1">
    <location>
        <begin position="161"/>
        <end position="176"/>
    </location>
</feature>
<dbReference type="EMBL" id="CP163445">
    <property type="protein sequence ID" value="XDQ81207.1"/>
    <property type="molecule type" value="Genomic_DNA"/>
</dbReference>
<keyword evidence="2" id="KW-0812">Transmembrane</keyword>
<feature type="transmembrane region" description="Helical" evidence="2">
    <location>
        <begin position="124"/>
        <end position="143"/>
    </location>
</feature>
<feature type="transmembrane region" description="Helical" evidence="2">
    <location>
        <begin position="34"/>
        <end position="55"/>
    </location>
</feature>
<dbReference type="InterPro" id="IPR021235">
    <property type="entry name" value="DUF2637"/>
</dbReference>
<feature type="region of interest" description="Disordered" evidence="1">
    <location>
        <begin position="147"/>
        <end position="330"/>
    </location>
</feature>
<name>A0AB39TPY0_9ACTN</name>